<comment type="caution">
    <text evidence="1">The sequence shown here is derived from an EMBL/GenBank/DDBJ whole genome shotgun (WGS) entry which is preliminary data.</text>
</comment>
<sequence length="168" mass="17944">MPTALALALSALAKASTPPTPATLLPLYTTLACYPSTTDVSHTGLYANDDALIAFEHALEKYPAGSPTVRKIRRAYWRERIQSGAATCACCSDKVCAVDAGGKLRAPVMEAVLAHILEEQPRPKTKRAGKPVKKRRTRAEAVSFSGDDVWVASLPRDPFAPSTSAHGL</sequence>
<proteinExistence type="predicted"/>
<reference evidence="1" key="2">
    <citation type="journal article" date="2022" name="New Phytol.">
        <title>Evolutionary transition to the ectomycorrhizal habit in the genomes of a hyperdiverse lineage of mushroom-forming fungi.</title>
        <authorList>
            <person name="Looney B."/>
            <person name="Miyauchi S."/>
            <person name="Morin E."/>
            <person name="Drula E."/>
            <person name="Courty P.E."/>
            <person name="Kohler A."/>
            <person name="Kuo A."/>
            <person name="LaButti K."/>
            <person name="Pangilinan J."/>
            <person name="Lipzen A."/>
            <person name="Riley R."/>
            <person name="Andreopoulos W."/>
            <person name="He G."/>
            <person name="Johnson J."/>
            <person name="Nolan M."/>
            <person name="Tritt A."/>
            <person name="Barry K.W."/>
            <person name="Grigoriev I.V."/>
            <person name="Nagy L.G."/>
            <person name="Hibbett D."/>
            <person name="Henrissat B."/>
            <person name="Matheny P.B."/>
            <person name="Labbe J."/>
            <person name="Martin F.M."/>
        </authorList>
    </citation>
    <scope>NUCLEOTIDE SEQUENCE</scope>
    <source>
        <strain evidence="1">HHB10654</strain>
    </source>
</reference>
<keyword evidence="2" id="KW-1185">Reference proteome</keyword>
<evidence type="ECO:0000313" key="2">
    <source>
        <dbReference type="Proteomes" id="UP000814140"/>
    </source>
</evidence>
<gene>
    <name evidence="1" type="ORF">BV25DRAFT_1817569</name>
</gene>
<dbReference type="Proteomes" id="UP000814140">
    <property type="component" value="Unassembled WGS sequence"/>
</dbReference>
<reference evidence="1" key="1">
    <citation type="submission" date="2021-03" db="EMBL/GenBank/DDBJ databases">
        <authorList>
            <consortium name="DOE Joint Genome Institute"/>
            <person name="Ahrendt S."/>
            <person name="Looney B.P."/>
            <person name="Miyauchi S."/>
            <person name="Morin E."/>
            <person name="Drula E."/>
            <person name="Courty P.E."/>
            <person name="Chicoki N."/>
            <person name="Fauchery L."/>
            <person name="Kohler A."/>
            <person name="Kuo A."/>
            <person name="Labutti K."/>
            <person name="Pangilinan J."/>
            <person name="Lipzen A."/>
            <person name="Riley R."/>
            <person name="Andreopoulos W."/>
            <person name="He G."/>
            <person name="Johnson J."/>
            <person name="Barry K.W."/>
            <person name="Grigoriev I.V."/>
            <person name="Nagy L."/>
            <person name="Hibbett D."/>
            <person name="Henrissat B."/>
            <person name="Matheny P.B."/>
            <person name="Labbe J."/>
            <person name="Martin F."/>
        </authorList>
    </citation>
    <scope>NUCLEOTIDE SEQUENCE</scope>
    <source>
        <strain evidence="1">HHB10654</strain>
    </source>
</reference>
<dbReference type="EMBL" id="MU277187">
    <property type="protein sequence ID" value="KAI0068664.1"/>
    <property type="molecule type" value="Genomic_DNA"/>
</dbReference>
<protein>
    <submittedName>
        <fullName evidence="1">Uncharacterized protein</fullName>
    </submittedName>
</protein>
<organism evidence="1 2">
    <name type="scientific">Artomyces pyxidatus</name>
    <dbReference type="NCBI Taxonomy" id="48021"/>
    <lineage>
        <taxon>Eukaryota</taxon>
        <taxon>Fungi</taxon>
        <taxon>Dikarya</taxon>
        <taxon>Basidiomycota</taxon>
        <taxon>Agaricomycotina</taxon>
        <taxon>Agaricomycetes</taxon>
        <taxon>Russulales</taxon>
        <taxon>Auriscalpiaceae</taxon>
        <taxon>Artomyces</taxon>
    </lineage>
</organism>
<name>A0ACB8TJQ0_9AGAM</name>
<evidence type="ECO:0000313" key="1">
    <source>
        <dbReference type="EMBL" id="KAI0068664.1"/>
    </source>
</evidence>
<accession>A0ACB8TJQ0</accession>